<dbReference type="AlphaFoldDB" id="A0A1G7W310"/>
<evidence type="ECO:0000313" key="3">
    <source>
        <dbReference type="Proteomes" id="UP000199009"/>
    </source>
</evidence>
<dbReference type="PANTHER" id="PTHR43283">
    <property type="entry name" value="BETA-LACTAMASE-RELATED"/>
    <property type="match status" value="1"/>
</dbReference>
<dbReference type="Pfam" id="PF00144">
    <property type="entry name" value="Beta-lactamase"/>
    <property type="match status" value="1"/>
</dbReference>
<dbReference type="SUPFAM" id="SSF56601">
    <property type="entry name" value="beta-lactamase/transpeptidase-like"/>
    <property type="match status" value="1"/>
</dbReference>
<dbReference type="EMBL" id="LT629692">
    <property type="protein sequence ID" value="SDG66402.1"/>
    <property type="molecule type" value="Genomic_DNA"/>
</dbReference>
<proteinExistence type="predicted"/>
<evidence type="ECO:0000313" key="2">
    <source>
        <dbReference type="EMBL" id="SDG66402.1"/>
    </source>
</evidence>
<sequence length="326" mass="34652">MSSAYSAAFDWARRQVDGGRLPTAVLGIADADGVIALDAFGATDGRVARVEDHYPLFSVTKPLMGITAMRAIERGLLTPETPLAAALPDFGAGRDDTVRLRHLASHTSGITEPPLDDAVPLRQSILTAGRDFAAGTVSRYSTLAFEGIAALTQHATGVEWDQAVHDWAAPIGADGFTLDPSVDPHAVIDAEAVGFRTDRFRALRSPGAGLLGRACDLLAVGAALLRRGDPVLRAPGLAMMLRPLTEGIPSLDPYPPERGSDWGFTWNLRRRAPGLIDRDVYGHGGWAGAEFWIHPTAGVVHVLLTNRAQRPGVDGDELHNAVVSAI</sequence>
<dbReference type="Gene3D" id="3.40.710.10">
    <property type="entry name" value="DD-peptidase/beta-lactamase superfamily"/>
    <property type="match status" value="1"/>
</dbReference>
<dbReference type="RefSeq" id="WP_091487077.1">
    <property type="nucleotide sequence ID" value="NZ_LT629692.1"/>
</dbReference>
<dbReference type="STRING" id="370764.SAMN04489810_0935"/>
<protein>
    <submittedName>
        <fullName evidence="2">CubicO group peptidase, beta-lactamase class C family</fullName>
    </submittedName>
</protein>
<organism evidence="2 3">
    <name type="scientific">Microbacterium pygmaeum</name>
    <dbReference type="NCBI Taxonomy" id="370764"/>
    <lineage>
        <taxon>Bacteria</taxon>
        <taxon>Bacillati</taxon>
        <taxon>Actinomycetota</taxon>
        <taxon>Actinomycetes</taxon>
        <taxon>Micrococcales</taxon>
        <taxon>Microbacteriaceae</taxon>
        <taxon>Microbacterium</taxon>
    </lineage>
</organism>
<name>A0A1G7W310_9MICO</name>
<keyword evidence="3" id="KW-1185">Reference proteome</keyword>
<dbReference type="Proteomes" id="UP000199009">
    <property type="component" value="Chromosome I"/>
</dbReference>
<dbReference type="InterPro" id="IPR001466">
    <property type="entry name" value="Beta-lactam-related"/>
</dbReference>
<evidence type="ECO:0000259" key="1">
    <source>
        <dbReference type="Pfam" id="PF00144"/>
    </source>
</evidence>
<dbReference type="InterPro" id="IPR012338">
    <property type="entry name" value="Beta-lactam/transpept-like"/>
</dbReference>
<feature type="domain" description="Beta-lactamase-related" evidence="1">
    <location>
        <begin position="12"/>
        <end position="315"/>
    </location>
</feature>
<accession>A0A1G7W310</accession>
<dbReference type="InterPro" id="IPR050789">
    <property type="entry name" value="Diverse_Enzym_Activities"/>
</dbReference>
<reference evidence="2 3" key="1">
    <citation type="submission" date="2016-10" db="EMBL/GenBank/DDBJ databases">
        <authorList>
            <person name="de Groot N.N."/>
        </authorList>
    </citation>
    <scope>NUCLEOTIDE SEQUENCE [LARGE SCALE GENOMIC DNA]</scope>
    <source>
        <strain evidence="2 3">DSM 23142</strain>
    </source>
</reference>
<gene>
    <name evidence="2" type="ORF">SAMN04489810_0935</name>
</gene>
<dbReference type="OrthoDB" id="3502201at2"/>